<proteinExistence type="predicted"/>
<sequence length="248" mass="27010">MQPSRFFVPAIICLLFSACQGREQPYGTGPDNPAADKDTGAAATPLAGVYTDTVPCNDCRGIATRLTLKPDSLYELQEVYLGRPDPTNYRRGPWRVRGQVVTLAPSGNNPVRRYQVEAARKLRLLDADGKLMQAANADYTLNYQSDGNLNEAGTTREFTGLYTAEANAAVFVECGSDKQYALAPTGLTPDLQRQYGNTRKEAGQPVFLRVSATVKTQTVQFGTGTEEALVVDKVLEMKPDPVCPQAVR</sequence>
<protein>
    <recommendedName>
        <fullName evidence="1">NlpE C-terminal OB domain-containing protein</fullName>
    </recommendedName>
</protein>
<dbReference type="AlphaFoldDB" id="W8EU26"/>
<dbReference type="Proteomes" id="UP000019423">
    <property type="component" value="Chromosome"/>
</dbReference>
<dbReference type="KEGG" id="hsw:Hsw_0403"/>
<dbReference type="eggNOG" id="COG3015">
    <property type="taxonomic scope" value="Bacteria"/>
</dbReference>
<feature type="domain" description="NlpE C-terminal OB" evidence="1">
    <location>
        <begin position="153"/>
        <end position="243"/>
    </location>
</feature>
<dbReference type="PATRIC" id="fig|1227739.3.peg.669"/>
<dbReference type="OrthoDB" id="5348860at2"/>
<dbReference type="PROSITE" id="PS51257">
    <property type="entry name" value="PROKAR_LIPOPROTEIN"/>
    <property type="match status" value="1"/>
</dbReference>
<dbReference type="InterPro" id="IPR038139">
    <property type="entry name" value="NlpE_C_sf"/>
</dbReference>
<accession>W8EU26</accession>
<name>W8EU26_9BACT</name>
<keyword evidence="3" id="KW-1185">Reference proteome</keyword>
<evidence type="ECO:0000313" key="3">
    <source>
        <dbReference type="Proteomes" id="UP000019423"/>
    </source>
</evidence>
<dbReference type="HOGENOM" id="CLU_1219320_0_0_10"/>
<dbReference type="RefSeq" id="WP_052346066.1">
    <property type="nucleotide sequence ID" value="NZ_CP007145.1"/>
</dbReference>
<dbReference type="InterPro" id="IPR033450">
    <property type="entry name" value="NlpE_C"/>
</dbReference>
<dbReference type="InterPro" id="IPR007298">
    <property type="entry name" value="Cu-R_lipoprotein_NlpE"/>
</dbReference>
<reference evidence="2 3" key="1">
    <citation type="submission" date="2014-01" db="EMBL/GenBank/DDBJ databases">
        <title>Complete genome sequence of ionizing-radiation resistance bacterium Hymenobacter swuensis DY53.</title>
        <authorList>
            <person name="Jung J.-H."/>
            <person name="Jeong S.-W."/>
            <person name="Joe M.-H."/>
            <person name="Cho y.-j."/>
            <person name="Kim M.-K."/>
            <person name="Lim S.-Y."/>
        </authorList>
    </citation>
    <scope>NUCLEOTIDE SEQUENCE [LARGE SCALE GENOMIC DNA]</scope>
    <source>
        <strain evidence="2 3">DY53</strain>
    </source>
</reference>
<dbReference type="Pfam" id="PF17185">
    <property type="entry name" value="NlpE_C"/>
    <property type="match status" value="1"/>
</dbReference>
<gene>
    <name evidence="2" type="ORF">Hsw_0403</name>
</gene>
<organism evidence="2 3">
    <name type="scientific">Hymenobacter swuensis DY53</name>
    <dbReference type="NCBI Taxonomy" id="1227739"/>
    <lineage>
        <taxon>Bacteria</taxon>
        <taxon>Pseudomonadati</taxon>
        <taxon>Bacteroidota</taxon>
        <taxon>Cytophagia</taxon>
        <taxon>Cytophagales</taxon>
        <taxon>Hymenobacteraceae</taxon>
        <taxon>Hymenobacter</taxon>
    </lineage>
</organism>
<evidence type="ECO:0000313" key="2">
    <source>
        <dbReference type="EMBL" id="AHJ95998.1"/>
    </source>
</evidence>
<dbReference type="Gene3D" id="2.40.50.540">
    <property type="match status" value="1"/>
</dbReference>
<dbReference type="EMBL" id="CP007145">
    <property type="protein sequence ID" value="AHJ95998.1"/>
    <property type="molecule type" value="Genomic_DNA"/>
</dbReference>
<evidence type="ECO:0000259" key="1">
    <source>
        <dbReference type="Pfam" id="PF17185"/>
    </source>
</evidence>
<dbReference type="Pfam" id="PF04170">
    <property type="entry name" value="NlpE"/>
    <property type="match status" value="1"/>
</dbReference>
<dbReference type="Gene3D" id="2.40.128.640">
    <property type="match status" value="1"/>
</dbReference>